<dbReference type="InterPro" id="IPR037120">
    <property type="entry name" value="Haem_peroxidase_sf_animal"/>
</dbReference>
<dbReference type="GO" id="GO:0020037">
    <property type="term" value="F:heme binding"/>
    <property type="evidence" value="ECO:0007669"/>
    <property type="project" value="InterPro"/>
</dbReference>
<dbReference type="Proteomes" id="UP000037510">
    <property type="component" value="Unassembled WGS sequence"/>
</dbReference>
<accession>A0A0L7LCE3</accession>
<protein>
    <submittedName>
        <fullName evidence="2">Hemeperoxidase</fullName>
    </submittedName>
</protein>
<feature type="non-terminal residue" evidence="2">
    <location>
        <position position="1"/>
    </location>
</feature>
<proteinExistence type="predicted"/>
<gene>
    <name evidence="2" type="ORF">OBRU01_11356</name>
</gene>
<dbReference type="GO" id="GO:0004601">
    <property type="term" value="F:peroxidase activity"/>
    <property type="evidence" value="ECO:0007669"/>
    <property type="project" value="UniProtKB-KW"/>
</dbReference>
<dbReference type="Gene3D" id="1.10.640.10">
    <property type="entry name" value="Haem peroxidase domain superfamily, animal type"/>
    <property type="match status" value="1"/>
</dbReference>
<dbReference type="PANTHER" id="PTHR11475">
    <property type="entry name" value="OXIDASE/PEROXIDASE"/>
    <property type="match status" value="1"/>
</dbReference>
<keyword evidence="1 2" id="KW-0575">Peroxidase</keyword>
<dbReference type="InterPro" id="IPR010255">
    <property type="entry name" value="Haem_peroxidase_sf"/>
</dbReference>
<comment type="caution">
    <text evidence="2">The sequence shown here is derived from an EMBL/GenBank/DDBJ whole genome shotgun (WGS) entry which is preliminary data.</text>
</comment>
<evidence type="ECO:0000313" key="2">
    <source>
        <dbReference type="EMBL" id="KOB73065.1"/>
    </source>
</evidence>
<reference evidence="2 3" key="1">
    <citation type="journal article" date="2015" name="Genome Biol. Evol.">
        <title>The genome of winter moth (Operophtera brumata) provides a genomic perspective on sexual dimorphism and phenology.</title>
        <authorList>
            <person name="Derks M.F."/>
            <person name="Smit S."/>
            <person name="Salis L."/>
            <person name="Schijlen E."/>
            <person name="Bossers A."/>
            <person name="Mateman C."/>
            <person name="Pijl A.S."/>
            <person name="de Ridder D."/>
            <person name="Groenen M.A."/>
            <person name="Visser M.E."/>
            <person name="Megens H.J."/>
        </authorList>
    </citation>
    <scope>NUCLEOTIDE SEQUENCE [LARGE SCALE GENOMIC DNA]</scope>
    <source>
        <strain evidence="2">WM2013NL</strain>
        <tissue evidence="2">Head and thorax</tissue>
    </source>
</reference>
<dbReference type="GO" id="GO:0006979">
    <property type="term" value="P:response to oxidative stress"/>
    <property type="evidence" value="ECO:0007669"/>
    <property type="project" value="InterPro"/>
</dbReference>
<dbReference type="PROSITE" id="PS50292">
    <property type="entry name" value="PEROXIDASE_3"/>
    <property type="match status" value="1"/>
</dbReference>
<dbReference type="SUPFAM" id="SSF48113">
    <property type="entry name" value="Heme-dependent peroxidases"/>
    <property type="match status" value="1"/>
</dbReference>
<keyword evidence="3" id="KW-1185">Reference proteome</keyword>
<dbReference type="InterPro" id="IPR019791">
    <property type="entry name" value="Haem_peroxidase_animal"/>
</dbReference>
<evidence type="ECO:0000256" key="1">
    <source>
        <dbReference type="ARBA" id="ARBA00022559"/>
    </source>
</evidence>
<dbReference type="EMBL" id="JTDY01001728">
    <property type="protein sequence ID" value="KOB73065.1"/>
    <property type="molecule type" value="Genomic_DNA"/>
</dbReference>
<keyword evidence="1 2" id="KW-0560">Oxidoreductase</keyword>
<dbReference type="PANTHER" id="PTHR11475:SF106">
    <property type="entry name" value="CURLY SU"/>
    <property type="match status" value="1"/>
</dbReference>
<dbReference type="AlphaFoldDB" id="A0A0L7LCE3"/>
<evidence type="ECO:0000313" key="3">
    <source>
        <dbReference type="Proteomes" id="UP000037510"/>
    </source>
</evidence>
<dbReference type="Pfam" id="PF03098">
    <property type="entry name" value="An_peroxidase"/>
    <property type="match status" value="1"/>
</dbReference>
<dbReference type="STRING" id="104452.A0A0L7LCE3"/>
<name>A0A0L7LCE3_OPEBR</name>
<sequence>YGLTYEEIEKGLPLIDTSRTLIREVCPPVFSHVECRAGKYRRLDGLCNNLQHPTWGATNAPFQRLLSPLFSDGINAPRISHTGRDLPLSRVVSRTMHPDDGFHDHAGTVMVIAWGQTPFNTLTGAIDGNTVYGVTEKFAR</sequence>
<feature type="non-terminal residue" evidence="2">
    <location>
        <position position="140"/>
    </location>
</feature>
<organism evidence="2 3">
    <name type="scientific">Operophtera brumata</name>
    <name type="common">Winter moth</name>
    <name type="synonym">Phalaena brumata</name>
    <dbReference type="NCBI Taxonomy" id="104452"/>
    <lineage>
        <taxon>Eukaryota</taxon>
        <taxon>Metazoa</taxon>
        <taxon>Ecdysozoa</taxon>
        <taxon>Arthropoda</taxon>
        <taxon>Hexapoda</taxon>
        <taxon>Insecta</taxon>
        <taxon>Pterygota</taxon>
        <taxon>Neoptera</taxon>
        <taxon>Endopterygota</taxon>
        <taxon>Lepidoptera</taxon>
        <taxon>Glossata</taxon>
        <taxon>Ditrysia</taxon>
        <taxon>Geometroidea</taxon>
        <taxon>Geometridae</taxon>
        <taxon>Larentiinae</taxon>
        <taxon>Operophtera</taxon>
    </lineage>
</organism>